<evidence type="ECO:0000259" key="3">
    <source>
        <dbReference type="Pfam" id="PF16335"/>
    </source>
</evidence>
<protein>
    <recommendedName>
        <fullName evidence="7">DUF1793-domain-containing protein</fullName>
    </recommendedName>
</protein>
<gene>
    <name evidence="5" type="ORF">PNOK_0287400</name>
</gene>
<reference evidence="5 6" key="1">
    <citation type="journal article" date="2017" name="Mol. Ecol.">
        <title>Comparative and population genomic landscape of Phellinus noxius: A hypervariable fungus causing root rot in trees.</title>
        <authorList>
            <person name="Chung C.L."/>
            <person name="Lee T.J."/>
            <person name="Akiba M."/>
            <person name="Lee H.H."/>
            <person name="Kuo T.H."/>
            <person name="Liu D."/>
            <person name="Ke H.M."/>
            <person name="Yokoi T."/>
            <person name="Roa M.B."/>
            <person name="Lu M.J."/>
            <person name="Chang Y.Y."/>
            <person name="Ann P.J."/>
            <person name="Tsai J.N."/>
            <person name="Chen C.Y."/>
            <person name="Tzean S.S."/>
            <person name="Ota Y."/>
            <person name="Hattori T."/>
            <person name="Sahashi N."/>
            <person name="Liou R.F."/>
            <person name="Kikuchi T."/>
            <person name="Tsai I.J."/>
        </authorList>
    </citation>
    <scope>NUCLEOTIDE SEQUENCE [LARGE SCALE GENOMIC DNA]</scope>
    <source>
        <strain evidence="5 6">FFPRI411160</strain>
    </source>
</reference>
<dbReference type="AlphaFoldDB" id="A0A286UTM0"/>
<evidence type="ECO:0000256" key="1">
    <source>
        <dbReference type="SAM" id="Phobius"/>
    </source>
</evidence>
<evidence type="ECO:0000256" key="2">
    <source>
        <dbReference type="SAM" id="SignalP"/>
    </source>
</evidence>
<name>A0A286UTM0_9AGAM</name>
<dbReference type="Pfam" id="PF17168">
    <property type="entry name" value="DUF5127"/>
    <property type="match status" value="1"/>
</dbReference>
<feature type="domain" description="Glutaminase A central" evidence="3">
    <location>
        <begin position="348"/>
        <end position="713"/>
    </location>
</feature>
<feature type="signal peptide" evidence="2">
    <location>
        <begin position="1"/>
        <end position="18"/>
    </location>
</feature>
<dbReference type="OrthoDB" id="3918848at2759"/>
<dbReference type="InterPro" id="IPR032514">
    <property type="entry name" value="GtaA_central"/>
</dbReference>
<keyword evidence="1" id="KW-1133">Transmembrane helix</keyword>
<evidence type="ECO:0000313" key="6">
    <source>
        <dbReference type="Proteomes" id="UP000217199"/>
    </source>
</evidence>
<dbReference type="Pfam" id="PF16335">
    <property type="entry name" value="GtaA_6_Hairpin"/>
    <property type="match status" value="1"/>
</dbReference>
<dbReference type="InParanoid" id="A0A286UTM0"/>
<comment type="caution">
    <text evidence="5">The sequence shown here is derived from an EMBL/GenBank/DDBJ whole genome shotgun (WGS) entry which is preliminary data.</text>
</comment>
<feature type="transmembrane region" description="Helical" evidence="1">
    <location>
        <begin position="739"/>
        <end position="763"/>
    </location>
</feature>
<dbReference type="EMBL" id="NBII01000002">
    <property type="protein sequence ID" value="PAV22917.1"/>
    <property type="molecule type" value="Genomic_DNA"/>
</dbReference>
<keyword evidence="1" id="KW-0472">Membrane</keyword>
<evidence type="ECO:0008006" key="7">
    <source>
        <dbReference type="Google" id="ProtNLM"/>
    </source>
</evidence>
<organism evidence="5 6">
    <name type="scientific">Pyrrhoderma noxium</name>
    <dbReference type="NCBI Taxonomy" id="2282107"/>
    <lineage>
        <taxon>Eukaryota</taxon>
        <taxon>Fungi</taxon>
        <taxon>Dikarya</taxon>
        <taxon>Basidiomycota</taxon>
        <taxon>Agaricomycotina</taxon>
        <taxon>Agaricomycetes</taxon>
        <taxon>Hymenochaetales</taxon>
        <taxon>Hymenochaetaceae</taxon>
        <taxon>Pyrrhoderma</taxon>
    </lineage>
</organism>
<sequence>MIFFNIVFTFSFFPLAFAQVSASWGTSPLNPPSLPLAIKGPYLNTWITQGPDPSTIPHSQPKFWSTTLALGWFAAARVDGQPYTLFGNPANLESFAVANQSAVIFTPTRTSFLLDTGTVEVNMTFLSPIEPLDLTRLSIPFVYLYLTVASKDGNVHDVQIYSDLDGGWIAGDPTLPAQWSMTDAKEFLYLQIELQDNAQQSYIEEKSVAKDAALFHCILNRAGLSWEINPAPGVRIAFGNGTGLQNRSDAQFHALKEPWDNLGFSVDLGNITPEAESETVVFGVGVLRDPVVQYTDKDLINEGRSAYYRSSFSTSRDIINDTLTRFNDALEASIDLDNSLTSAARNISEDYSGLISLVTRQALGSIEYTIKSSDLNVSDVKAFMDIMGSKECVCLRIYLDEIVCLPPSRGNAVNTVDIIYASMPIYLYLNPSILGYLLSPLLEYQGGSQYTNSYAAVDLGSQFPKANGTPATHNQKIEQSANMIIMSLAHAQKSGDGSILDRHYGLLSGWCSYLVNNTMLADSQITSQFDIINGKNQTNLVLKGIIAIRAMSIIANLTGHSDESENLKAISTRYYQSWEISSRGPNGLLMNMNGISTSSGLIYNLYADKLLQLGLVDDSVYDLQTSYYNQSISGAYGIPLDSSYDNTTRIDWMMFSAAAVSDTKVRDKMISQVYAYASSDQNTFSLTPIYNSWSGIGDYTTIRAPSQGGIFAPLALTKPNKQILIAPSASTQVQKRSHYVVIAGSAIGGVIALLSSVAGFAFIRRYRSRKNFPSETSTPRPFIYELRGIVSTSSSSGQDENLRAQVENLRREIEQMREDRNEALPPYLEIPDI</sequence>
<dbReference type="InterPro" id="IPR033433">
    <property type="entry name" value="GtaA_N"/>
</dbReference>
<evidence type="ECO:0000313" key="5">
    <source>
        <dbReference type="EMBL" id="PAV22917.1"/>
    </source>
</evidence>
<dbReference type="Proteomes" id="UP000217199">
    <property type="component" value="Unassembled WGS sequence"/>
</dbReference>
<feature type="chain" id="PRO_5013648896" description="DUF1793-domain-containing protein" evidence="2">
    <location>
        <begin position="19"/>
        <end position="833"/>
    </location>
</feature>
<dbReference type="InterPro" id="IPR052743">
    <property type="entry name" value="Glutaminase_GtaA"/>
</dbReference>
<dbReference type="STRING" id="2282107.A0A286UTM0"/>
<keyword evidence="1" id="KW-0812">Transmembrane</keyword>
<accession>A0A286UTM0</accession>
<keyword evidence="6" id="KW-1185">Reference proteome</keyword>
<keyword evidence="2" id="KW-0732">Signal</keyword>
<dbReference type="PANTHER" id="PTHR31987:SF14">
    <property type="entry name" value="PUTATIVE (AFU_ORTHOLOGUE AFUA_6G09910)-RELATED"/>
    <property type="match status" value="1"/>
</dbReference>
<feature type="domain" description="Glutaminase A N-terminal" evidence="4">
    <location>
        <begin position="108"/>
        <end position="342"/>
    </location>
</feature>
<proteinExistence type="predicted"/>
<dbReference type="PANTHER" id="PTHR31987">
    <property type="entry name" value="GLUTAMINASE A-RELATED"/>
    <property type="match status" value="1"/>
</dbReference>
<evidence type="ECO:0000259" key="4">
    <source>
        <dbReference type="Pfam" id="PF17168"/>
    </source>
</evidence>